<accession>R7YVJ8</accession>
<name>R7YVJ8_CONA1</name>
<protein>
    <submittedName>
        <fullName evidence="1">Uncharacterized protein</fullName>
    </submittedName>
</protein>
<organism evidence="1 2">
    <name type="scientific">Coniosporium apollinis (strain CBS 100218)</name>
    <name type="common">Rock-inhabiting black yeast</name>
    <dbReference type="NCBI Taxonomy" id="1168221"/>
    <lineage>
        <taxon>Eukaryota</taxon>
        <taxon>Fungi</taxon>
        <taxon>Dikarya</taxon>
        <taxon>Ascomycota</taxon>
        <taxon>Pezizomycotina</taxon>
        <taxon>Dothideomycetes</taxon>
        <taxon>Dothideomycetes incertae sedis</taxon>
        <taxon>Coniosporium</taxon>
    </lineage>
</organism>
<evidence type="ECO:0000313" key="2">
    <source>
        <dbReference type="Proteomes" id="UP000016924"/>
    </source>
</evidence>
<dbReference type="Proteomes" id="UP000016924">
    <property type="component" value="Unassembled WGS sequence"/>
</dbReference>
<evidence type="ECO:0000313" key="1">
    <source>
        <dbReference type="EMBL" id="EON65839.1"/>
    </source>
</evidence>
<dbReference type="EMBL" id="JH767576">
    <property type="protein sequence ID" value="EON65839.1"/>
    <property type="molecule type" value="Genomic_DNA"/>
</dbReference>
<dbReference type="AlphaFoldDB" id="R7YVJ8"/>
<dbReference type="GeneID" id="19902392"/>
<gene>
    <name evidence="1" type="ORF">W97_05081</name>
</gene>
<sequence>MKEEGKPWAEINDMWEMITGKKPAESILPNQSWEPPSAQCIHADAGASGRTVRVPLRPPEGQHQGFEAKKTVEELLEQEKWNPTAAAMKELGTDDYTMGRLPAEAVQEASGRWSCDYRCYRPDGS</sequence>
<proteinExistence type="predicted"/>
<reference evidence="2" key="1">
    <citation type="submission" date="2012-06" db="EMBL/GenBank/DDBJ databases">
        <title>The genome sequence of Coniosporium apollinis CBS 100218.</title>
        <authorList>
            <consortium name="The Broad Institute Genome Sequencing Platform"/>
            <person name="Cuomo C."/>
            <person name="Gorbushina A."/>
            <person name="Noack S."/>
            <person name="Walker B."/>
            <person name="Young S.K."/>
            <person name="Zeng Q."/>
            <person name="Gargeya S."/>
            <person name="Fitzgerald M."/>
            <person name="Haas B."/>
            <person name="Abouelleil A."/>
            <person name="Alvarado L."/>
            <person name="Arachchi H.M."/>
            <person name="Berlin A.M."/>
            <person name="Chapman S.B."/>
            <person name="Goldberg J."/>
            <person name="Griggs A."/>
            <person name="Gujja S."/>
            <person name="Hansen M."/>
            <person name="Howarth C."/>
            <person name="Imamovic A."/>
            <person name="Larimer J."/>
            <person name="McCowan C."/>
            <person name="Montmayeur A."/>
            <person name="Murphy C."/>
            <person name="Neiman D."/>
            <person name="Pearson M."/>
            <person name="Priest M."/>
            <person name="Roberts A."/>
            <person name="Saif S."/>
            <person name="Shea T."/>
            <person name="Sisk P."/>
            <person name="Sykes S."/>
            <person name="Wortman J."/>
            <person name="Nusbaum C."/>
            <person name="Birren B."/>
        </authorList>
    </citation>
    <scope>NUCLEOTIDE SEQUENCE [LARGE SCALE GENOMIC DNA]</scope>
    <source>
        <strain evidence="2">CBS 100218</strain>
    </source>
</reference>
<dbReference type="RefSeq" id="XP_007781156.1">
    <property type="nucleotide sequence ID" value="XM_007782966.1"/>
</dbReference>
<dbReference type="OrthoDB" id="5375264at2759"/>
<keyword evidence="2" id="KW-1185">Reference proteome</keyword>
<dbReference type="HOGENOM" id="CLU_1992501_0_0_1"/>